<protein>
    <submittedName>
        <fullName evidence="1">Uncharacterized protein</fullName>
    </submittedName>
</protein>
<evidence type="ECO:0000313" key="2">
    <source>
        <dbReference type="Proteomes" id="UP000740883"/>
    </source>
</evidence>
<keyword evidence="2" id="KW-1185">Reference proteome</keyword>
<comment type="caution">
    <text evidence="1">The sequence shown here is derived from an EMBL/GenBank/DDBJ whole genome shotgun (WGS) entry which is preliminary data.</text>
</comment>
<evidence type="ECO:0000313" key="1">
    <source>
        <dbReference type="EMBL" id="KAF9760553.1"/>
    </source>
</evidence>
<reference evidence="1 2" key="1">
    <citation type="journal article" date="2020" name="Genome Biol. Evol.">
        <title>Comparative genomics of strictly vertically transmitted, feminizing microsporidia endosymbionts of amphipod crustaceans.</title>
        <authorList>
            <person name="Cormier A."/>
            <person name="Chebbi M.A."/>
            <person name="Giraud I."/>
            <person name="Wattier R."/>
            <person name="Teixeira M."/>
            <person name="Gilbert C."/>
            <person name="Rigaud T."/>
            <person name="Cordaux R."/>
        </authorList>
    </citation>
    <scope>NUCLEOTIDE SEQUENCE [LARGE SCALE GENOMIC DNA]</scope>
    <source>
        <strain evidence="1 2">Ou3-Ou53</strain>
    </source>
</reference>
<dbReference type="AlphaFoldDB" id="A0A9P6GVU0"/>
<dbReference type="OrthoDB" id="10494537at2759"/>
<gene>
    <name evidence="1" type="ORF">NGRA_3137</name>
</gene>
<proteinExistence type="predicted"/>
<accession>A0A9P6GVU0</accession>
<sequence length="159" mass="18885">MQEDQIESVLLHDVSEEPDIVVDIVEELPVDVLNPRNLTSMIPEELEEVVEDNDFMSNDYIRTRDEARISIQRSADRMVARSMWRNDYLEFQLGSRVVIRPDTDKNAQTRRMNLYEHLDTTVYKVTEILQFNKVRLQSENNPQHIIEEIDIIRLQLMRN</sequence>
<dbReference type="EMBL" id="SBJO01000609">
    <property type="protein sequence ID" value="KAF9760553.1"/>
    <property type="molecule type" value="Genomic_DNA"/>
</dbReference>
<dbReference type="Proteomes" id="UP000740883">
    <property type="component" value="Unassembled WGS sequence"/>
</dbReference>
<organism evidence="1 2">
    <name type="scientific">Nosema granulosis</name>
    <dbReference type="NCBI Taxonomy" id="83296"/>
    <lineage>
        <taxon>Eukaryota</taxon>
        <taxon>Fungi</taxon>
        <taxon>Fungi incertae sedis</taxon>
        <taxon>Microsporidia</taxon>
        <taxon>Nosematidae</taxon>
        <taxon>Nosema</taxon>
    </lineage>
</organism>
<name>A0A9P6GVU0_9MICR</name>